<dbReference type="Proteomes" id="UP000789570">
    <property type="component" value="Unassembled WGS sequence"/>
</dbReference>
<comment type="caution">
    <text evidence="1">The sequence shown here is derived from an EMBL/GenBank/DDBJ whole genome shotgun (WGS) entry which is preliminary data.</text>
</comment>
<name>A0A9N9HCQ6_9GLOM</name>
<evidence type="ECO:0000313" key="2">
    <source>
        <dbReference type="Proteomes" id="UP000789570"/>
    </source>
</evidence>
<organism evidence="1 2">
    <name type="scientific">Funneliformis caledonium</name>
    <dbReference type="NCBI Taxonomy" id="1117310"/>
    <lineage>
        <taxon>Eukaryota</taxon>
        <taxon>Fungi</taxon>
        <taxon>Fungi incertae sedis</taxon>
        <taxon>Mucoromycota</taxon>
        <taxon>Glomeromycotina</taxon>
        <taxon>Glomeromycetes</taxon>
        <taxon>Glomerales</taxon>
        <taxon>Glomeraceae</taxon>
        <taxon>Funneliformis</taxon>
    </lineage>
</organism>
<proteinExistence type="predicted"/>
<gene>
    <name evidence="1" type="ORF">FCALED_LOCUS11988</name>
</gene>
<reference evidence="1" key="1">
    <citation type="submission" date="2021-06" db="EMBL/GenBank/DDBJ databases">
        <authorList>
            <person name="Kallberg Y."/>
            <person name="Tangrot J."/>
            <person name="Rosling A."/>
        </authorList>
    </citation>
    <scope>NUCLEOTIDE SEQUENCE</scope>
    <source>
        <strain evidence="1">UK204</strain>
    </source>
</reference>
<sequence length="51" mass="6283">MGNYKWHPRFLNPPRYRKENSQLNIHLWNIMKARVSTNVEKVYERLRVIVS</sequence>
<dbReference type="AlphaFoldDB" id="A0A9N9HCQ6"/>
<dbReference type="EMBL" id="CAJVPQ010005446">
    <property type="protein sequence ID" value="CAG8670268.1"/>
    <property type="molecule type" value="Genomic_DNA"/>
</dbReference>
<keyword evidence="2" id="KW-1185">Reference proteome</keyword>
<evidence type="ECO:0000313" key="1">
    <source>
        <dbReference type="EMBL" id="CAG8670268.1"/>
    </source>
</evidence>
<feature type="non-terminal residue" evidence="1">
    <location>
        <position position="51"/>
    </location>
</feature>
<protein>
    <submittedName>
        <fullName evidence="1">7021_t:CDS:1</fullName>
    </submittedName>
</protein>
<accession>A0A9N9HCQ6</accession>